<feature type="transmembrane region" description="Helical" evidence="7">
    <location>
        <begin position="47"/>
        <end position="66"/>
    </location>
</feature>
<evidence type="ECO:0000313" key="9">
    <source>
        <dbReference type="EMBL" id="SFI51646.1"/>
    </source>
</evidence>
<dbReference type="GO" id="GO:0016020">
    <property type="term" value="C:membrane"/>
    <property type="evidence" value="ECO:0007669"/>
    <property type="project" value="UniProtKB-SubCell"/>
</dbReference>
<keyword evidence="3 7" id="KW-0812">Transmembrane</keyword>
<evidence type="ECO:0000256" key="4">
    <source>
        <dbReference type="ARBA" id="ARBA00022989"/>
    </source>
</evidence>
<keyword evidence="5 7" id="KW-0472">Membrane</keyword>
<sequence length="329" mass="33321">MAWIGKAARTLDGPRLGIAAILAAVLLLSFSDALAKAAGERFGLAQLVLLRSAVAAVLLAGWLLATRGRRGLRLVRPGWVWARSLCLAGMWLCYYAGLPAMSFALAAACHYTAPAWMALMTRALGEPVGPRGWAAAGLTLAGAALAIGPVGAVTPAILWPLAAAVFYALAGVVSWRRCREETAGAMALTLNLCLVLVAAAALGGIAILGPGEGFVLALWPRLGPADWALAGALGAMLAVIATAVALAYRLAPPPVVGVFDTAYLGFAALWGAVLFAQTPGPREAAGLGLIALGAGLAARPSGTKRRGARGGAAPGSSGPRGRPGVRDAR</sequence>
<evidence type="ECO:0000256" key="1">
    <source>
        <dbReference type="ARBA" id="ARBA00004141"/>
    </source>
</evidence>
<reference evidence="9 10" key="1">
    <citation type="submission" date="2016-10" db="EMBL/GenBank/DDBJ databases">
        <authorList>
            <person name="de Groot N.N."/>
        </authorList>
    </citation>
    <scope>NUCLEOTIDE SEQUENCE [LARGE SCALE GENOMIC DNA]</scope>
    <source>
        <strain evidence="9 10">CGMCC 1.11030</strain>
    </source>
</reference>
<dbReference type="SUPFAM" id="SSF103481">
    <property type="entry name" value="Multidrug resistance efflux transporter EmrE"/>
    <property type="match status" value="2"/>
</dbReference>
<organism evidence="9 10">
    <name type="scientific">Albimonas pacifica</name>
    <dbReference type="NCBI Taxonomy" id="1114924"/>
    <lineage>
        <taxon>Bacteria</taxon>
        <taxon>Pseudomonadati</taxon>
        <taxon>Pseudomonadota</taxon>
        <taxon>Alphaproteobacteria</taxon>
        <taxon>Rhodobacterales</taxon>
        <taxon>Paracoccaceae</taxon>
        <taxon>Albimonas</taxon>
    </lineage>
</organism>
<feature type="domain" description="EamA" evidence="8">
    <location>
        <begin position="16"/>
        <end position="146"/>
    </location>
</feature>
<feature type="transmembrane region" description="Helical" evidence="7">
    <location>
        <begin position="78"/>
        <end position="97"/>
    </location>
</feature>
<evidence type="ECO:0000259" key="8">
    <source>
        <dbReference type="Pfam" id="PF00892"/>
    </source>
</evidence>
<gene>
    <name evidence="9" type="ORF">SAMN05216258_107230</name>
</gene>
<evidence type="ECO:0000256" key="7">
    <source>
        <dbReference type="SAM" id="Phobius"/>
    </source>
</evidence>
<name>A0A1I3IUP2_9RHOB</name>
<proteinExistence type="inferred from homology"/>
<dbReference type="PANTHER" id="PTHR22911">
    <property type="entry name" value="ACYL-MALONYL CONDENSING ENZYME-RELATED"/>
    <property type="match status" value="1"/>
</dbReference>
<dbReference type="InterPro" id="IPR037185">
    <property type="entry name" value="EmrE-like"/>
</dbReference>
<keyword evidence="4 7" id="KW-1133">Transmembrane helix</keyword>
<evidence type="ECO:0000256" key="3">
    <source>
        <dbReference type="ARBA" id="ARBA00022692"/>
    </source>
</evidence>
<feature type="transmembrane region" description="Helical" evidence="7">
    <location>
        <begin position="284"/>
        <end position="302"/>
    </location>
</feature>
<evidence type="ECO:0000256" key="2">
    <source>
        <dbReference type="ARBA" id="ARBA00009853"/>
    </source>
</evidence>
<dbReference type="Pfam" id="PF00892">
    <property type="entry name" value="EamA"/>
    <property type="match status" value="1"/>
</dbReference>
<keyword evidence="10" id="KW-1185">Reference proteome</keyword>
<dbReference type="STRING" id="1114924.SAMN05216258_107230"/>
<evidence type="ECO:0000256" key="5">
    <source>
        <dbReference type="ARBA" id="ARBA00023136"/>
    </source>
</evidence>
<dbReference type="InterPro" id="IPR000620">
    <property type="entry name" value="EamA_dom"/>
</dbReference>
<dbReference type="OrthoDB" id="148351at2"/>
<comment type="similarity">
    <text evidence="2">Belongs to the drug/metabolite transporter (DMT) superfamily. 10 TMS drug/metabolite exporter (DME) (TC 2.A.7.3) family.</text>
</comment>
<feature type="transmembrane region" description="Helical" evidence="7">
    <location>
        <begin position="227"/>
        <end position="248"/>
    </location>
</feature>
<feature type="transmembrane region" description="Helical" evidence="7">
    <location>
        <begin position="157"/>
        <end position="175"/>
    </location>
</feature>
<dbReference type="Proteomes" id="UP000199377">
    <property type="component" value="Unassembled WGS sequence"/>
</dbReference>
<evidence type="ECO:0000256" key="6">
    <source>
        <dbReference type="SAM" id="MobiDB-lite"/>
    </source>
</evidence>
<evidence type="ECO:0000313" key="10">
    <source>
        <dbReference type="Proteomes" id="UP000199377"/>
    </source>
</evidence>
<feature type="transmembrane region" description="Helical" evidence="7">
    <location>
        <begin position="187"/>
        <end position="207"/>
    </location>
</feature>
<dbReference type="PANTHER" id="PTHR22911:SF6">
    <property type="entry name" value="SOLUTE CARRIER FAMILY 35 MEMBER G1"/>
    <property type="match status" value="1"/>
</dbReference>
<feature type="transmembrane region" description="Helical" evidence="7">
    <location>
        <begin position="255"/>
        <end position="278"/>
    </location>
</feature>
<feature type="region of interest" description="Disordered" evidence="6">
    <location>
        <begin position="298"/>
        <end position="329"/>
    </location>
</feature>
<dbReference type="RefSeq" id="WP_092861284.1">
    <property type="nucleotide sequence ID" value="NZ_FOQH01000007.1"/>
</dbReference>
<dbReference type="AlphaFoldDB" id="A0A1I3IUP2"/>
<dbReference type="EMBL" id="FOQH01000007">
    <property type="protein sequence ID" value="SFI51646.1"/>
    <property type="molecule type" value="Genomic_DNA"/>
</dbReference>
<comment type="subcellular location">
    <subcellularLocation>
        <location evidence="1">Membrane</location>
        <topology evidence="1">Multi-pass membrane protein</topology>
    </subcellularLocation>
</comment>
<protein>
    <submittedName>
        <fullName evidence="9">Threonine/homoserine efflux transporter RhtA</fullName>
    </submittedName>
</protein>
<accession>A0A1I3IUP2</accession>